<keyword evidence="2 5" id="KW-0812">Transmembrane</keyword>
<comment type="caution">
    <text evidence="7">The sequence shown here is derived from an EMBL/GenBank/DDBJ whole genome shotgun (WGS) entry which is preliminary data.</text>
</comment>
<feature type="transmembrane region" description="Helical" evidence="5">
    <location>
        <begin position="178"/>
        <end position="198"/>
    </location>
</feature>
<accession>A0A2W2FFP5</accession>
<feature type="transmembrane region" description="Helical" evidence="5">
    <location>
        <begin position="92"/>
        <end position="111"/>
    </location>
</feature>
<dbReference type="InterPro" id="IPR011701">
    <property type="entry name" value="MFS"/>
</dbReference>
<evidence type="ECO:0000313" key="7">
    <source>
        <dbReference type="EMBL" id="PZG36046.1"/>
    </source>
</evidence>
<keyword evidence="8" id="KW-1185">Reference proteome</keyword>
<dbReference type="Gene3D" id="1.20.1250.20">
    <property type="entry name" value="MFS general substrate transporter like domains"/>
    <property type="match status" value="2"/>
</dbReference>
<feature type="transmembrane region" description="Helical" evidence="5">
    <location>
        <begin position="53"/>
        <end position="71"/>
    </location>
</feature>
<dbReference type="SUPFAM" id="SSF103473">
    <property type="entry name" value="MFS general substrate transporter"/>
    <property type="match status" value="1"/>
</dbReference>
<proteinExistence type="predicted"/>
<dbReference type="GO" id="GO:0005886">
    <property type="term" value="C:plasma membrane"/>
    <property type="evidence" value="ECO:0007669"/>
    <property type="project" value="UniProtKB-SubCell"/>
</dbReference>
<keyword evidence="4 5" id="KW-0472">Membrane</keyword>
<feature type="transmembrane region" description="Helical" evidence="5">
    <location>
        <begin position="392"/>
        <end position="411"/>
    </location>
</feature>
<sequence length="420" mass="43568">PRTEPATDGPRRGRVAALLAAMFLVNVFGYAANNAAIAVLLPSQVRSAAGDGAVAALALVNGVSAIASFGIPPLVGLMSDRTRTRWGRRSPWILGGGALTAAALVLTGAVSTVTGLVIGWFLVQATINIGLNIILATIPEGIPAKRHGLASTVQGVGIPVGGIIGVQLGAALVDSVMVAYALLGGLFLIASVISAVLIRERSNTAQDAPDLAREPMGRQFLAMFSSLLDRDYRWVFISRAVIYLGYNTVFGFSLYILQDHIVLPAGLAPASAVATAQTTSIVFLTIGTLISGPLVDRLGRHRGFVLISSLLLTSSIVLPLLSPSWTMFLVQAGLSGFALGAFLGVDLSLATIVLPKTGDAGRDLGVFHIALNAPQVVAPFVAALAVQHLGGYHALFIVGGVFAFLGSLTVLRVRPQQVTT</sequence>
<feature type="transmembrane region" description="Helical" evidence="5">
    <location>
        <begin position="328"/>
        <end position="354"/>
    </location>
</feature>
<comment type="subcellular location">
    <subcellularLocation>
        <location evidence="1">Cell membrane</location>
        <topology evidence="1">Multi-pass membrane protein</topology>
    </subcellularLocation>
</comment>
<feature type="transmembrane region" description="Helical" evidence="5">
    <location>
        <begin position="15"/>
        <end position="41"/>
    </location>
</feature>
<feature type="transmembrane region" description="Helical" evidence="5">
    <location>
        <begin position="366"/>
        <end position="386"/>
    </location>
</feature>
<evidence type="ECO:0000256" key="3">
    <source>
        <dbReference type="ARBA" id="ARBA00022989"/>
    </source>
</evidence>
<gene>
    <name evidence="7" type="ORF">C1I98_27250</name>
</gene>
<feature type="transmembrane region" description="Helical" evidence="5">
    <location>
        <begin position="240"/>
        <end position="258"/>
    </location>
</feature>
<name>A0A2W2FFP5_9ACTN</name>
<evidence type="ECO:0000256" key="1">
    <source>
        <dbReference type="ARBA" id="ARBA00004651"/>
    </source>
</evidence>
<evidence type="ECO:0000256" key="2">
    <source>
        <dbReference type="ARBA" id="ARBA00022692"/>
    </source>
</evidence>
<feature type="transmembrane region" description="Helical" evidence="5">
    <location>
        <begin position="149"/>
        <end position="172"/>
    </location>
</feature>
<dbReference type="GO" id="GO:0022857">
    <property type="term" value="F:transmembrane transporter activity"/>
    <property type="evidence" value="ECO:0007669"/>
    <property type="project" value="InterPro"/>
</dbReference>
<dbReference type="RefSeq" id="WP_111170277.1">
    <property type="nucleotide sequence ID" value="NZ_POUA01000267.1"/>
</dbReference>
<dbReference type="InterPro" id="IPR020846">
    <property type="entry name" value="MFS_dom"/>
</dbReference>
<keyword evidence="3 5" id="KW-1133">Transmembrane helix</keyword>
<feature type="transmembrane region" description="Helical" evidence="5">
    <location>
        <begin position="117"/>
        <end position="137"/>
    </location>
</feature>
<feature type="domain" description="Major facilitator superfamily (MFS) profile" evidence="6">
    <location>
        <begin position="19"/>
        <end position="418"/>
    </location>
</feature>
<feature type="transmembrane region" description="Helical" evidence="5">
    <location>
        <begin position="270"/>
        <end position="291"/>
    </location>
</feature>
<dbReference type="InterPro" id="IPR036259">
    <property type="entry name" value="MFS_trans_sf"/>
</dbReference>
<evidence type="ECO:0000256" key="5">
    <source>
        <dbReference type="SAM" id="Phobius"/>
    </source>
</evidence>
<protein>
    <submittedName>
        <fullName evidence="7">MFS transporter</fullName>
    </submittedName>
</protein>
<dbReference type="EMBL" id="POUA01000267">
    <property type="protein sequence ID" value="PZG36046.1"/>
    <property type="molecule type" value="Genomic_DNA"/>
</dbReference>
<organism evidence="7 8">
    <name type="scientific">Spongiactinospora gelatinilytica</name>
    <dbReference type="NCBI Taxonomy" id="2666298"/>
    <lineage>
        <taxon>Bacteria</taxon>
        <taxon>Bacillati</taxon>
        <taxon>Actinomycetota</taxon>
        <taxon>Actinomycetes</taxon>
        <taxon>Streptosporangiales</taxon>
        <taxon>Streptosporangiaceae</taxon>
        <taxon>Spongiactinospora</taxon>
    </lineage>
</organism>
<evidence type="ECO:0000313" key="8">
    <source>
        <dbReference type="Proteomes" id="UP000248544"/>
    </source>
</evidence>
<feature type="transmembrane region" description="Helical" evidence="5">
    <location>
        <begin position="303"/>
        <end position="322"/>
    </location>
</feature>
<dbReference type="AlphaFoldDB" id="A0A2W2FFP5"/>
<dbReference type="PANTHER" id="PTHR23528">
    <property type="match status" value="1"/>
</dbReference>
<reference evidence="7 8" key="1">
    <citation type="submission" date="2018-01" db="EMBL/GenBank/DDBJ databases">
        <title>Draft genome sequence of Sphaerisporangium sp. 7K107.</title>
        <authorList>
            <person name="Sahin N."/>
            <person name="Saygin H."/>
            <person name="Ay H."/>
        </authorList>
    </citation>
    <scope>NUCLEOTIDE SEQUENCE [LARGE SCALE GENOMIC DNA]</scope>
    <source>
        <strain evidence="7 8">7K107</strain>
    </source>
</reference>
<dbReference type="PROSITE" id="PS50850">
    <property type="entry name" value="MFS"/>
    <property type="match status" value="1"/>
</dbReference>
<evidence type="ECO:0000259" key="6">
    <source>
        <dbReference type="PROSITE" id="PS50850"/>
    </source>
</evidence>
<evidence type="ECO:0000256" key="4">
    <source>
        <dbReference type="ARBA" id="ARBA00023136"/>
    </source>
</evidence>
<dbReference type="PANTHER" id="PTHR23528:SF1">
    <property type="entry name" value="MAJOR FACILITATOR SUPERFAMILY (MFS) PROFILE DOMAIN-CONTAINING PROTEIN"/>
    <property type="match status" value="1"/>
</dbReference>
<dbReference type="Proteomes" id="UP000248544">
    <property type="component" value="Unassembled WGS sequence"/>
</dbReference>
<feature type="non-terminal residue" evidence="7">
    <location>
        <position position="1"/>
    </location>
</feature>
<dbReference type="Pfam" id="PF07690">
    <property type="entry name" value="MFS_1"/>
    <property type="match status" value="1"/>
</dbReference>